<proteinExistence type="predicted"/>
<organism evidence="1 2">
    <name type="scientific">Trifolium medium</name>
    <dbReference type="NCBI Taxonomy" id="97028"/>
    <lineage>
        <taxon>Eukaryota</taxon>
        <taxon>Viridiplantae</taxon>
        <taxon>Streptophyta</taxon>
        <taxon>Embryophyta</taxon>
        <taxon>Tracheophyta</taxon>
        <taxon>Spermatophyta</taxon>
        <taxon>Magnoliopsida</taxon>
        <taxon>eudicotyledons</taxon>
        <taxon>Gunneridae</taxon>
        <taxon>Pentapetalae</taxon>
        <taxon>rosids</taxon>
        <taxon>fabids</taxon>
        <taxon>Fabales</taxon>
        <taxon>Fabaceae</taxon>
        <taxon>Papilionoideae</taxon>
        <taxon>50 kb inversion clade</taxon>
        <taxon>NPAAA clade</taxon>
        <taxon>Hologalegina</taxon>
        <taxon>IRL clade</taxon>
        <taxon>Trifolieae</taxon>
        <taxon>Trifolium</taxon>
    </lineage>
</organism>
<reference evidence="1 2" key="1">
    <citation type="journal article" date="2018" name="Front. Plant Sci.">
        <title>Red Clover (Trifolium pratense) and Zigzag Clover (T. medium) - A Picture of Genomic Similarities and Differences.</title>
        <authorList>
            <person name="Dluhosova J."/>
            <person name="Istvanek J."/>
            <person name="Nedelnik J."/>
            <person name="Repkova J."/>
        </authorList>
    </citation>
    <scope>NUCLEOTIDE SEQUENCE [LARGE SCALE GENOMIC DNA]</scope>
    <source>
        <strain evidence="2">cv. 10/8</strain>
        <tissue evidence="1">Leaf</tissue>
    </source>
</reference>
<feature type="non-terminal residue" evidence="1">
    <location>
        <position position="1"/>
    </location>
</feature>
<protein>
    <submittedName>
        <fullName evidence="1">Uncharacterized protein</fullName>
    </submittedName>
</protein>
<name>A0A392RMZ7_9FABA</name>
<dbReference type="AlphaFoldDB" id="A0A392RMZ7"/>
<dbReference type="EMBL" id="LXQA010247074">
    <property type="protein sequence ID" value="MCI37669.1"/>
    <property type="molecule type" value="Genomic_DNA"/>
</dbReference>
<evidence type="ECO:0000313" key="2">
    <source>
        <dbReference type="Proteomes" id="UP000265520"/>
    </source>
</evidence>
<keyword evidence="2" id="KW-1185">Reference proteome</keyword>
<sequence length="75" mass="8178">KLVLELPLARGVARAAQGAMFVQFRVCLAGGCAQRGLPCAQRGAQPYKVVSSFSARLREKGRRKLGFFTNIKARV</sequence>
<accession>A0A392RMZ7</accession>
<evidence type="ECO:0000313" key="1">
    <source>
        <dbReference type="EMBL" id="MCI37669.1"/>
    </source>
</evidence>
<comment type="caution">
    <text evidence="1">The sequence shown here is derived from an EMBL/GenBank/DDBJ whole genome shotgun (WGS) entry which is preliminary data.</text>
</comment>
<dbReference type="Proteomes" id="UP000265520">
    <property type="component" value="Unassembled WGS sequence"/>
</dbReference>